<evidence type="ECO:0000313" key="7">
    <source>
        <dbReference type="EMBL" id="MBC3812957.1"/>
    </source>
</evidence>
<reference evidence="7 8" key="1">
    <citation type="submission" date="2020-08" db="EMBL/GenBank/DDBJ databases">
        <title>Novel species isolated from subtropical streams in China.</title>
        <authorList>
            <person name="Lu H."/>
        </authorList>
    </citation>
    <scope>NUCLEOTIDE SEQUENCE [LARGE SCALE GENOMIC DNA]</scope>
    <source>
        <strain evidence="7 8">CCTCC AB 2015119</strain>
    </source>
</reference>
<dbReference type="PIRSF" id="PIRSF000337">
    <property type="entry name" value="NTA_MOA"/>
    <property type="match status" value="1"/>
</dbReference>
<dbReference type="PANTHER" id="PTHR30011">
    <property type="entry name" value="ALKANESULFONATE MONOOXYGENASE-RELATED"/>
    <property type="match status" value="1"/>
</dbReference>
<keyword evidence="8" id="KW-1185">Reference proteome</keyword>
<keyword evidence="4" id="KW-0503">Monooxygenase</keyword>
<organism evidence="7 8">
    <name type="scientific">Undibacterium aquatile</name>
    <dbReference type="NCBI Taxonomy" id="1537398"/>
    <lineage>
        <taxon>Bacteria</taxon>
        <taxon>Pseudomonadati</taxon>
        <taxon>Pseudomonadota</taxon>
        <taxon>Betaproteobacteria</taxon>
        <taxon>Burkholderiales</taxon>
        <taxon>Oxalobacteraceae</taxon>
        <taxon>Undibacterium</taxon>
    </lineage>
</organism>
<evidence type="ECO:0000313" key="8">
    <source>
        <dbReference type="Proteomes" id="UP000637632"/>
    </source>
</evidence>
<dbReference type="InterPro" id="IPR051260">
    <property type="entry name" value="Diverse_substr_monoxygenases"/>
</dbReference>
<dbReference type="PANTHER" id="PTHR30011:SF16">
    <property type="entry name" value="C2H2 FINGER DOMAIN TRANSCRIPTION FACTOR (EUROFUNG)-RELATED"/>
    <property type="match status" value="1"/>
</dbReference>
<evidence type="ECO:0000256" key="4">
    <source>
        <dbReference type="ARBA" id="ARBA00023033"/>
    </source>
</evidence>
<evidence type="ECO:0000256" key="2">
    <source>
        <dbReference type="ARBA" id="ARBA00022643"/>
    </source>
</evidence>
<dbReference type="RefSeq" id="WP_190480838.1">
    <property type="nucleotide sequence ID" value="NZ_JACOFT010000006.1"/>
</dbReference>
<keyword evidence="2" id="KW-0288">FMN</keyword>
<dbReference type="InterPro" id="IPR011251">
    <property type="entry name" value="Luciferase-like_dom"/>
</dbReference>
<comment type="similarity">
    <text evidence="5">Belongs to the NtaA/SnaA/DszA monooxygenase family.</text>
</comment>
<comment type="caution">
    <text evidence="7">The sequence shown here is derived from an EMBL/GenBank/DDBJ whole genome shotgun (WGS) entry which is preliminary data.</text>
</comment>
<dbReference type="SUPFAM" id="SSF51679">
    <property type="entry name" value="Bacterial luciferase-like"/>
    <property type="match status" value="1"/>
</dbReference>
<dbReference type="InterPro" id="IPR036661">
    <property type="entry name" value="Luciferase-like_sf"/>
</dbReference>
<evidence type="ECO:0000256" key="1">
    <source>
        <dbReference type="ARBA" id="ARBA00022630"/>
    </source>
</evidence>
<dbReference type="InterPro" id="IPR016215">
    <property type="entry name" value="NTA_MOA"/>
</dbReference>
<keyword evidence="3" id="KW-0560">Oxidoreductase</keyword>
<name>A0ABR6XJ91_9BURK</name>
<dbReference type="Proteomes" id="UP000637632">
    <property type="component" value="Unassembled WGS sequence"/>
</dbReference>
<feature type="domain" description="Luciferase-like" evidence="6">
    <location>
        <begin position="19"/>
        <end position="370"/>
    </location>
</feature>
<gene>
    <name evidence="7" type="ORF">H8K26_16050</name>
</gene>
<dbReference type="NCBIfam" id="TIGR03860">
    <property type="entry name" value="FMN_nitrolo"/>
    <property type="match status" value="1"/>
</dbReference>
<protein>
    <submittedName>
        <fullName evidence="7">LLM class flavin-dependent oxidoreductase</fullName>
    </submittedName>
</protein>
<accession>A0ABR6XJ91</accession>
<evidence type="ECO:0000256" key="5">
    <source>
        <dbReference type="ARBA" id="ARBA00033748"/>
    </source>
</evidence>
<dbReference type="CDD" id="cd01095">
    <property type="entry name" value="Nitrilotriacetate_monoxgenase"/>
    <property type="match status" value="1"/>
</dbReference>
<dbReference type="Gene3D" id="3.20.20.30">
    <property type="entry name" value="Luciferase-like domain"/>
    <property type="match status" value="1"/>
</dbReference>
<sequence length="432" mass="47786">MTKRELKLGAFLLHNGHHVAAWRHPQADTGADPLRLYQHLAKTAERACFDAVFFADSVALTSGVGGLEPLTLLSAIAAVTDRIGLIGTATTTYNEPYHVARKFASLDRISRGRAGWNLVTSDNAAEAANFGRTEHVGHAERYERAKEFHQVVQGLWDSWEDDAILNDKQNAIQFDPQKLHTLQHHGKHFSVAGPLNVSRSPQGKPITVQAGGSETGKNLAAETADVVFTAHPTLASAQAFYQDLKARVEKAGRHRDDLKIMPGLFPVVAKTQEEAQRKFQLLQDLVTPKDGITLLGRMIGNFDLTPYPVDEPLPELPLTDNGQQSRQKLLTQLAQGENLTIRELYLRIAGGRGHFTLIGTPEHIADQIQLWFENDAADGFNIMSPYLPGGLEDFTELVVPELQRRGLFRTSYAGTTLREHLGLAFPKNRYAK</sequence>
<keyword evidence="1" id="KW-0285">Flavoprotein</keyword>
<dbReference type="Pfam" id="PF00296">
    <property type="entry name" value="Bac_luciferase"/>
    <property type="match status" value="1"/>
</dbReference>
<evidence type="ECO:0000256" key="3">
    <source>
        <dbReference type="ARBA" id="ARBA00023002"/>
    </source>
</evidence>
<evidence type="ECO:0000259" key="6">
    <source>
        <dbReference type="Pfam" id="PF00296"/>
    </source>
</evidence>
<proteinExistence type="inferred from homology"/>
<dbReference type="EMBL" id="JACOFT010000006">
    <property type="protein sequence ID" value="MBC3812957.1"/>
    <property type="molecule type" value="Genomic_DNA"/>
</dbReference>